<proteinExistence type="predicted"/>
<dbReference type="FunFam" id="3.30.70.270:FF:000001">
    <property type="entry name" value="Diguanylate cyclase domain protein"/>
    <property type="match status" value="1"/>
</dbReference>
<sequence>MDDVTLRALRLLEEAQAGGAAQVLAEAVAALREPTGELRDGPAAMHFARVVALTRLGDLRAAIAAADLMLVAAERENSAGWRSCALSLRADRRLRLGDQDIAEYDIEAVLRDLVRAETALLAGEPDPVIEGNARTGLAIGYAKLRLYELAVPQFQAAYETTCRPGYPDNGNRAMWLCNLAELNLMWALELYQVGQVAEAEKHTTVAEEHAMRAMTEASGPKAEVWRLSASLFAACARADRQDPAGAAEDIPRFLATLQEHGVQQGHQEQLLCRPFHAVALSRSGRPGEALRVIEEAVTGLSPDSDWLITAALHRTHAVLLAKNGARDALPGLTYGDALAELLWRQRHRWLHAAVTMQSYDVLRWQHERAERAARIDPLTGVANRRGLDSFLERLATPTAAGTDPVAVLIVDVDRFKDVNDSLGHATGDDVLRAVAQVVAASVRRDDLVARLGGDEFVAILPGADLGAAEQVAQRTVDAVAGMAAWRVTVSVGVAGGSAYTLGETLAHADGAMYAAKRAGGNRVSSRHPGT</sequence>
<feature type="domain" description="GGDEF" evidence="1">
    <location>
        <begin position="403"/>
        <end position="528"/>
    </location>
</feature>
<dbReference type="InterPro" id="IPR029787">
    <property type="entry name" value="Nucleotide_cyclase"/>
</dbReference>
<dbReference type="Proteomes" id="UP000478148">
    <property type="component" value="Unassembled WGS sequence"/>
</dbReference>
<dbReference type="SMART" id="SM00267">
    <property type="entry name" value="GGDEF"/>
    <property type="match status" value="1"/>
</dbReference>
<gene>
    <name evidence="2" type="ORF">ENC19_01875</name>
</gene>
<evidence type="ECO:0000259" key="1">
    <source>
        <dbReference type="PROSITE" id="PS50887"/>
    </source>
</evidence>
<dbReference type="InterPro" id="IPR043128">
    <property type="entry name" value="Rev_trsase/Diguanyl_cyclase"/>
</dbReference>
<comment type="caution">
    <text evidence="2">The sequence shown here is derived from an EMBL/GenBank/DDBJ whole genome shotgun (WGS) entry which is preliminary data.</text>
</comment>
<evidence type="ECO:0000313" key="3">
    <source>
        <dbReference type="Proteomes" id="UP000478148"/>
    </source>
</evidence>
<protein>
    <submittedName>
        <fullName evidence="2">GGDEF domain-containing protein</fullName>
    </submittedName>
</protein>
<dbReference type="NCBIfam" id="TIGR00254">
    <property type="entry name" value="GGDEF"/>
    <property type="match status" value="1"/>
</dbReference>
<dbReference type="PANTHER" id="PTHR45138">
    <property type="entry name" value="REGULATORY COMPONENTS OF SENSORY TRANSDUCTION SYSTEM"/>
    <property type="match status" value="1"/>
</dbReference>
<dbReference type="RefSeq" id="WP_164445406.1">
    <property type="nucleotide sequence ID" value="NZ_SAIY01000001.1"/>
</dbReference>
<accession>A0A6M1L0X6</accession>
<dbReference type="InterPro" id="IPR000160">
    <property type="entry name" value="GGDEF_dom"/>
</dbReference>
<dbReference type="AlphaFoldDB" id="A0A6M1L0X6"/>
<dbReference type="PANTHER" id="PTHR45138:SF9">
    <property type="entry name" value="DIGUANYLATE CYCLASE DGCM-RELATED"/>
    <property type="match status" value="1"/>
</dbReference>
<dbReference type="Pfam" id="PF00990">
    <property type="entry name" value="GGDEF"/>
    <property type="match status" value="1"/>
</dbReference>
<dbReference type="InterPro" id="IPR011990">
    <property type="entry name" value="TPR-like_helical_dom_sf"/>
</dbReference>
<dbReference type="EMBL" id="SAIY01000001">
    <property type="protein sequence ID" value="NGM11517.1"/>
    <property type="molecule type" value="Genomic_DNA"/>
</dbReference>
<dbReference type="PROSITE" id="PS50887">
    <property type="entry name" value="GGDEF"/>
    <property type="match status" value="1"/>
</dbReference>
<dbReference type="InterPro" id="IPR050469">
    <property type="entry name" value="Diguanylate_Cyclase"/>
</dbReference>
<name>A0A6M1L0X6_9ACTN</name>
<reference evidence="2 3" key="1">
    <citation type="submission" date="2020-02" db="EMBL/GenBank/DDBJ databases">
        <title>Draft Genome Sequence of Verrucosispora sp. Strain CWR15, Isolated from Gulf of Mexico Sponge.</title>
        <authorList>
            <person name="Kennedy S.J."/>
            <person name="Cella E."/>
            <person name="Azarian T."/>
            <person name="Baker B.J."/>
            <person name="Shaw L.N."/>
        </authorList>
    </citation>
    <scope>NUCLEOTIDE SEQUENCE [LARGE SCALE GENOMIC DNA]</scope>
    <source>
        <strain evidence="2 3">CWR15</strain>
    </source>
</reference>
<evidence type="ECO:0000313" key="2">
    <source>
        <dbReference type="EMBL" id="NGM11517.1"/>
    </source>
</evidence>
<organism evidence="2 3">
    <name type="scientific">Verrucosispora sioxanthis</name>
    <dbReference type="NCBI Taxonomy" id="2499994"/>
    <lineage>
        <taxon>Bacteria</taxon>
        <taxon>Bacillati</taxon>
        <taxon>Actinomycetota</taxon>
        <taxon>Actinomycetes</taxon>
        <taxon>Micromonosporales</taxon>
        <taxon>Micromonosporaceae</taxon>
        <taxon>Micromonospora</taxon>
    </lineage>
</organism>
<dbReference type="GO" id="GO:0052621">
    <property type="term" value="F:diguanylate cyclase activity"/>
    <property type="evidence" value="ECO:0007669"/>
    <property type="project" value="TreeGrafter"/>
</dbReference>
<dbReference type="CDD" id="cd01949">
    <property type="entry name" value="GGDEF"/>
    <property type="match status" value="1"/>
</dbReference>
<dbReference type="SUPFAM" id="SSF55073">
    <property type="entry name" value="Nucleotide cyclase"/>
    <property type="match status" value="1"/>
</dbReference>
<keyword evidence="3" id="KW-1185">Reference proteome</keyword>
<dbReference type="Gene3D" id="1.25.40.10">
    <property type="entry name" value="Tetratricopeptide repeat domain"/>
    <property type="match status" value="1"/>
</dbReference>
<dbReference type="Gene3D" id="3.30.70.270">
    <property type="match status" value="1"/>
</dbReference>